<dbReference type="Gene3D" id="3.30.780.10">
    <property type="entry name" value="SUI1-like domain"/>
    <property type="match status" value="1"/>
</dbReference>
<proteinExistence type="inferred from homology"/>
<dbReference type="Proteomes" id="UP000322362">
    <property type="component" value="Unassembled WGS sequence"/>
</dbReference>
<feature type="domain" description="SUI1" evidence="4">
    <location>
        <begin position="50"/>
        <end position="108"/>
    </location>
</feature>
<accession>A0A5D4H8S0</accession>
<protein>
    <submittedName>
        <fullName evidence="5">Translation initiation factor</fullName>
    </submittedName>
</protein>
<keyword evidence="2" id="KW-0810">Translation regulation</keyword>
<dbReference type="InterPro" id="IPR036877">
    <property type="entry name" value="SUI1_dom_sf"/>
</dbReference>
<dbReference type="CDD" id="cd11567">
    <property type="entry name" value="YciH_like"/>
    <property type="match status" value="1"/>
</dbReference>
<dbReference type="RefSeq" id="WP_148918574.1">
    <property type="nucleotide sequence ID" value="NZ_VTAV01000003.1"/>
</dbReference>
<evidence type="ECO:0000313" key="6">
    <source>
        <dbReference type="Proteomes" id="UP000322362"/>
    </source>
</evidence>
<organism evidence="5 6">
    <name type="scientific">Sphingobacterium phlebotomi</name>
    <dbReference type="NCBI Taxonomy" id="2605433"/>
    <lineage>
        <taxon>Bacteria</taxon>
        <taxon>Pseudomonadati</taxon>
        <taxon>Bacteroidota</taxon>
        <taxon>Sphingobacteriia</taxon>
        <taxon>Sphingobacteriales</taxon>
        <taxon>Sphingobacteriaceae</taxon>
        <taxon>Sphingobacterium</taxon>
    </lineage>
</organism>
<dbReference type="PROSITE" id="PS50296">
    <property type="entry name" value="SUI1"/>
    <property type="match status" value="1"/>
</dbReference>
<dbReference type="GO" id="GO:0002188">
    <property type="term" value="P:translation reinitiation"/>
    <property type="evidence" value="ECO:0007669"/>
    <property type="project" value="TreeGrafter"/>
</dbReference>
<dbReference type="GO" id="GO:0003743">
    <property type="term" value="F:translation initiation factor activity"/>
    <property type="evidence" value="ECO:0007669"/>
    <property type="project" value="UniProtKB-KW"/>
</dbReference>
<evidence type="ECO:0000256" key="2">
    <source>
        <dbReference type="ARBA" id="ARBA00022845"/>
    </source>
</evidence>
<keyword evidence="6" id="KW-1185">Reference proteome</keyword>
<evidence type="ECO:0000259" key="4">
    <source>
        <dbReference type="PROSITE" id="PS50296"/>
    </source>
</evidence>
<dbReference type="PANTHER" id="PTHR12789:SF0">
    <property type="entry name" value="DENSITY-REGULATED PROTEIN"/>
    <property type="match status" value="1"/>
</dbReference>
<dbReference type="InterPro" id="IPR005872">
    <property type="entry name" value="SUI1_arc_bac"/>
</dbReference>
<dbReference type="PIRSF" id="PIRSF037511">
    <property type="entry name" value="Transl_init_SUI1_pro"/>
    <property type="match status" value="1"/>
</dbReference>
<keyword evidence="5" id="KW-0396">Initiation factor</keyword>
<name>A0A5D4H8S0_9SPHI</name>
<reference evidence="5 6" key="1">
    <citation type="submission" date="2019-08" db="EMBL/GenBank/DDBJ databases">
        <title>Phlebobacter frassis gen. nov. sp. nov., a new member of family Sphingobacteriaceae isolated from sand fly rearing media.</title>
        <authorList>
            <person name="Kakumanu M.L."/>
            <person name="Marayati B.F."/>
            <person name="Wada-Katsumata A."/>
            <person name="Wasserberg G."/>
            <person name="Schal C."/>
            <person name="Apperson C.S."/>
            <person name="Ponnusamy L."/>
        </authorList>
    </citation>
    <scope>NUCLEOTIDE SEQUENCE [LARGE SCALE GENOMIC DNA]</scope>
    <source>
        <strain evidence="5 6">SSI9</strain>
    </source>
</reference>
<dbReference type="GO" id="GO:0001731">
    <property type="term" value="P:formation of translation preinitiation complex"/>
    <property type="evidence" value="ECO:0007669"/>
    <property type="project" value="TreeGrafter"/>
</dbReference>
<keyword evidence="3" id="KW-0648">Protein biosynthesis</keyword>
<dbReference type="GO" id="GO:0003729">
    <property type="term" value="F:mRNA binding"/>
    <property type="evidence" value="ECO:0007669"/>
    <property type="project" value="TreeGrafter"/>
</dbReference>
<sequence>MSKQKKQRFEGIVYSTANDFDYVDAEGMEAEETLPIARQKLKVLLDRKARKGKVVTIVQGFVGTETDLNDLAKKLKQKCGVGGAAKDGEILIQGDFKQKIFDLLKAEGYAVKLVGG</sequence>
<dbReference type="GO" id="GO:0006417">
    <property type="term" value="P:regulation of translation"/>
    <property type="evidence" value="ECO:0007669"/>
    <property type="project" value="UniProtKB-KW"/>
</dbReference>
<dbReference type="InterPro" id="IPR001950">
    <property type="entry name" value="SUI1"/>
</dbReference>
<evidence type="ECO:0000256" key="3">
    <source>
        <dbReference type="ARBA" id="ARBA00022917"/>
    </source>
</evidence>
<dbReference type="InterPro" id="IPR050318">
    <property type="entry name" value="DENR/SUI1_TIF"/>
</dbReference>
<dbReference type="SUPFAM" id="SSF55159">
    <property type="entry name" value="eIF1-like"/>
    <property type="match status" value="1"/>
</dbReference>
<evidence type="ECO:0000313" key="5">
    <source>
        <dbReference type="EMBL" id="TYR36987.1"/>
    </source>
</evidence>
<dbReference type="EMBL" id="VTAV01000003">
    <property type="protein sequence ID" value="TYR36987.1"/>
    <property type="molecule type" value="Genomic_DNA"/>
</dbReference>
<comment type="similarity">
    <text evidence="1">Belongs to the SUI1 family.</text>
</comment>
<dbReference type="PANTHER" id="PTHR12789">
    <property type="entry name" value="DENSITY-REGULATED PROTEIN HOMOLOG"/>
    <property type="match status" value="1"/>
</dbReference>
<gene>
    <name evidence="5" type="ORF">FXV77_07380</name>
</gene>
<evidence type="ECO:0000256" key="1">
    <source>
        <dbReference type="ARBA" id="ARBA00005422"/>
    </source>
</evidence>
<dbReference type="AlphaFoldDB" id="A0A5D4H8S0"/>
<comment type="caution">
    <text evidence="5">The sequence shown here is derived from an EMBL/GenBank/DDBJ whole genome shotgun (WGS) entry which is preliminary data.</text>
</comment>
<dbReference type="Pfam" id="PF01253">
    <property type="entry name" value="SUI1"/>
    <property type="match status" value="1"/>
</dbReference>